<keyword evidence="1" id="KW-0732">Signal</keyword>
<evidence type="ECO:0000256" key="1">
    <source>
        <dbReference type="SAM" id="SignalP"/>
    </source>
</evidence>
<comment type="caution">
    <text evidence="2">The sequence shown here is derived from an EMBL/GenBank/DDBJ whole genome shotgun (WGS) entry which is preliminary data.</text>
</comment>
<sequence>MKLNIATILCSAGLCASVQAGEVVASSGKNLEAAVQKEDTRSIYDKIWGLATLYKNEDNPYIQEFALQGRIQLQYAWGDSDQGDFDSGDRPEELRWGDIEVRRWRLGFKSKILRQFKLEGQIDVNPNFELEEGANPELGDGFYRDIYDLFLTWAPNDKFNLSVGKTKAKFFTHEYFTSSKEILVFERGLLVNQIRPAELTGIWANGKIDNFVYAIAGFAGEYDPEFGGFDGGAVIQASVGYDLASAIGTEKALVKFDYMYSSSEENTEGPASYEHAFSLNSNIEQGRWSVYTDLLGATGRGSVGDVWGFMVTPAVFIADSLQLVLRYQYAHGDNDGLRLQSRYERLASDLTDGGRGEEYNAVYLGLNYYLYGHKLKLMTGVEYNNMDGGGDGGDYDGWTGLVGLRMFF</sequence>
<dbReference type="Gene3D" id="2.40.160.10">
    <property type="entry name" value="Porin"/>
    <property type="match status" value="1"/>
</dbReference>
<dbReference type="InterPro" id="IPR023614">
    <property type="entry name" value="Porin_dom_sf"/>
</dbReference>
<feature type="chain" id="PRO_5016942944" evidence="1">
    <location>
        <begin position="21"/>
        <end position="408"/>
    </location>
</feature>
<dbReference type="Proteomes" id="UP000253426">
    <property type="component" value="Unassembled WGS sequence"/>
</dbReference>
<protein>
    <submittedName>
        <fullName evidence="2">Phosphate-selective porin OprO/OprP</fullName>
    </submittedName>
</protein>
<dbReference type="Pfam" id="PF07396">
    <property type="entry name" value="Porin_O_P"/>
    <property type="match status" value="1"/>
</dbReference>
<keyword evidence="3" id="KW-1185">Reference proteome</keyword>
<name>A0A366HT08_9BACT</name>
<feature type="signal peptide" evidence="1">
    <location>
        <begin position="1"/>
        <end position="20"/>
    </location>
</feature>
<proteinExistence type="predicted"/>
<evidence type="ECO:0000313" key="3">
    <source>
        <dbReference type="Proteomes" id="UP000253426"/>
    </source>
</evidence>
<dbReference type="InterPro" id="IPR010870">
    <property type="entry name" value="Porin_O/P"/>
</dbReference>
<dbReference type="EMBL" id="QNRR01000001">
    <property type="protein sequence ID" value="RBP47227.1"/>
    <property type="molecule type" value="Genomic_DNA"/>
</dbReference>
<reference evidence="2 3" key="1">
    <citation type="submission" date="2018-06" db="EMBL/GenBank/DDBJ databases">
        <title>Genomic Encyclopedia of Type Strains, Phase IV (KMG-IV): sequencing the most valuable type-strain genomes for metagenomic binning, comparative biology and taxonomic classification.</title>
        <authorList>
            <person name="Goeker M."/>
        </authorList>
    </citation>
    <scope>NUCLEOTIDE SEQUENCE [LARGE SCALE GENOMIC DNA]</scope>
    <source>
        <strain evidence="2 3">DSM 25532</strain>
    </source>
</reference>
<dbReference type="SUPFAM" id="SSF56935">
    <property type="entry name" value="Porins"/>
    <property type="match status" value="1"/>
</dbReference>
<evidence type="ECO:0000313" key="2">
    <source>
        <dbReference type="EMBL" id="RBP47227.1"/>
    </source>
</evidence>
<organism evidence="2 3">
    <name type="scientific">Roseimicrobium gellanilyticum</name>
    <dbReference type="NCBI Taxonomy" id="748857"/>
    <lineage>
        <taxon>Bacteria</taxon>
        <taxon>Pseudomonadati</taxon>
        <taxon>Verrucomicrobiota</taxon>
        <taxon>Verrucomicrobiia</taxon>
        <taxon>Verrucomicrobiales</taxon>
        <taxon>Verrucomicrobiaceae</taxon>
        <taxon>Roseimicrobium</taxon>
    </lineage>
</organism>
<accession>A0A366HT08</accession>
<dbReference type="AlphaFoldDB" id="A0A366HT08"/>
<dbReference type="RefSeq" id="WP_170156747.1">
    <property type="nucleotide sequence ID" value="NZ_QNRR01000001.1"/>
</dbReference>
<gene>
    <name evidence="2" type="ORF">DES53_10124</name>
</gene>